<keyword evidence="2" id="KW-0378">Hydrolase</keyword>
<dbReference type="Gene3D" id="3.40.50.1820">
    <property type="entry name" value="alpha/beta hydrolase"/>
    <property type="match status" value="1"/>
</dbReference>
<gene>
    <name evidence="2" type="ORF">H9Q79_11930</name>
</gene>
<dbReference type="Proteomes" id="UP000515860">
    <property type="component" value="Chromosome"/>
</dbReference>
<evidence type="ECO:0000259" key="1">
    <source>
        <dbReference type="Pfam" id="PF12146"/>
    </source>
</evidence>
<dbReference type="KEGG" id="whj:H9Q79_11930"/>
<dbReference type="EMBL" id="CP060635">
    <property type="protein sequence ID" value="QNM07628.1"/>
    <property type="molecule type" value="Genomic_DNA"/>
</dbReference>
<sequence length="280" mass="31406">MEYHKVFYSHGVSCSLIIECPGQELTGGKKYPAVILCHGHSRHKNDGLDGLSHMLAQEGFLTIRFDFRGCGKEAARKYYLYCASEWPYDLIHVINYAISLGCVDEQRIGVAGISMGACTAVYTAGMDKRIKAVVSMSGIGDCYEWMKHVWDWQGGDFSQFVRSVNEEASAAAATGTSQMKNVLEMYHFPAKDKADKILEGITDPDACEYIAWDSLQELLFYKPLEQCHNIDQPIFFLTGGADELVPHEQSERMYHAVSSKVKKIKDYPGVEHNIPVDPQM</sequence>
<organism evidence="2 3">
    <name type="scientific">Wansuia hejianensis</name>
    <dbReference type="NCBI Taxonomy" id="2763667"/>
    <lineage>
        <taxon>Bacteria</taxon>
        <taxon>Bacillati</taxon>
        <taxon>Bacillota</taxon>
        <taxon>Clostridia</taxon>
        <taxon>Lachnospirales</taxon>
        <taxon>Lachnospiraceae</taxon>
        <taxon>Wansuia</taxon>
    </lineage>
</organism>
<dbReference type="SUPFAM" id="SSF53474">
    <property type="entry name" value="alpha/beta-Hydrolases"/>
    <property type="match status" value="1"/>
</dbReference>
<dbReference type="RefSeq" id="WP_249328359.1">
    <property type="nucleotide sequence ID" value="NZ_CP060635.1"/>
</dbReference>
<reference evidence="2 3" key="1">
    <citation type="submission" date="2020-08" db="EMBL/GenBank/DDBJ databases">
        <authorList>
            <person name="Liu C."/>
            <person name="Sun Q."/>
        </authorList>
    </citation>
    <scope>NUCLEOTIDE SEQUENCE [LARGE SCALE GENOMIC DNA]</scope>
    <source>
        <strain evidence="2 3">NSJ-29</strain>
    </source>
</reference>
<proteinExistence type="predicted"/>
<dbReference type="PANTHER" id="PTHR22946">
    <property type="entry name" value="DIENELACTONE HYDROLASE DOMAIN-CONTAINING PROTEIN-RELATED"/>
    <property type="match status" value="1"/>
</dbReference>
<name>A0A7G9G9Z6_9FIRM</name>
<protein>
    <submittedName>
        <fullName evidence="2">Alpha/beta fold hydrolase</fullName>
    </submittedName>
</protein>
<dbReference type="InterPro" id="IPR029058">
    <property type="entry name" value="AB_hydrolase_fold"/>
</dbReference>
<dbReference type="InterPro" id="IPR050261">
    <property type="entry name" value="FrsA_esterase"/>
</dbReference>
<dbReference type="Pfam" id="PF12146">
    <property type="entry name" value="Hydrolase_4"/>
    <property type="match status" value="1"/>
</dbReference>
<dbReference type="AlphaFoldDB" id="A0A7G9G9Z6"/>
<dbReference type="GO" id="GO:0016787">
    <property type="term" value="F:hydrolase activity"/>
    <property type="evidence" value="ECO:0007669"/>
    <property type="project" value="UniProtKB-KW"/>
</dbReference>
<dbReference type="InterPro" id="IPR022742">
    <property type="entry name" value="Hydrolase_4"/>
</dbReference>
<evidence type="ECO:0000313" key="3">
    <source>
        <dbReference type="Proteomes" id="UP000515860"/>
    </source>
</evidence>
<keyword evidence="3" id="KW-1185">Reference proteome</keyword>
<feature type="domain" description="Serine aminopeptidase S33" evidence="1">
    <location>
        <begin position="33"/>
        <end position="278"/>
    </location>
</feature>
<accession>A0A7G9G9Z6</accession>
<evidence type="ECO:0000313" key="2">
    <source>
        <dbReference type="EMBL" id="QNM07628.1"/>
    </source>
</evidence>